<proteinExistence type="predicted"/>
<dbReference type="Proteomes" id="UP000050864">
    <property type="component" value="Unassembled WGS sequence"/>
</dbReference>
<reference evidence="1 2" key="1">
    <citation type="submission" date="2015-05" db="EMBL/GenBank/DDBJ databases">
        <title>Genome sequencing and analysis of members of genus Stenotrophomonas.</title>
        <authorList>
            <person name="Patil P.P."/>
            <person name="Midha S."/>
            <person name="Patil P.B."/>
        </authorList>
    </citation>
    <scope>NUCLEOTIDE SEQUENCE [LARGE SCALE GENOMIC DNA]</scope>
    <source>
        <strain evidence="1 2">DSM 18929</strain>
    </source>
</reference>
<protein>
    <submittedName>
        <fullName evidence="1">Uncharacterized protein</fullName>
    </submittedName>
</protein>
<dbReference type="OrthoDB" id="7062919at2"/>
<organism evidence="1 2">
    <name type="scientific">Stenotrophomonas humi</name>
    <dbReference type="NCBI Taxonomy" id="405444"/>
    <lineage>
        <taxon>Bacteria</taxon>
        <taxon>Pseudomonadati</taxon>
        <taxon>Pseudomonadota</taxon>
        <taxon>Gammaproteobacteria</taxon>
        <taxon>Lysobacterales</taxon>
        <taxon>Lysobacteraceae</taxon>
        <taxon>Stenotrophomonas</taxon>
    </lineage>
</organism>
<sequence>MSANKHTPAPWSVGATDPDTAEIEIVSEGRPYICLVLPGAVDGRTEANARLIAAAPELLDFIQHAADQLESGIQEYTGSPEEPPQPASKWDYDAGQLVGELRRLIAKATGGAA</sequence>
<dbReference type="PATRIC" id="fig|405444.3.peg.3742"/>
<evidence type="ECO:0000313" key="2">
    <source>
        <dbReference type="Proteomes" id="UP000050864"/>
    </source>
</evidence>
<dbReference type="EMBL" id="LDJI01000009">
    <property type="protein sequence ID" value="KRG65195.1"/>
    <property type="molecule type" value="Genomic_DNA"/>
</dbReference>
<dbReference type="AlphaFoldDB" id="A0A0R0C7I0"/>
<dbReference type="RefSeq" id="WP_057632592.1">
    <property type="nucleotide sequence ID" value="NZ_LDJI01000009.1"/>
</dbReference>
<dbReference type="STRING" id="405444.ABB26_05160"/>
<accession>A0A0R0C7I0</accession>
<gene>
    <name evidence="1" type="ORF">ABB26_05160</name>
</gene>
<comment type="caution">
    <text evidence="1">The sequence shown here is derived from an EMBL/GenBank/DDBJ whole genome shotgun (WGS) entry which is preliminary data.</text>
</comment>
<evidence type="ECO:0000313" key="1">
    <source>
        <dbReference type="EMBL" id="KRG65195.1"/>
    </source>
</evidence>
<keyword evidence="2" id="KW-1185">Reference proteome</keyword>
<name>A0A0R0C7I0_9GAMM</name>